<proteinExistence type="predicted"/>
<reference evidence="1 2" key="1">
    <citation type="submission" date="2017-07" db="EMBL/GenBank/DDBJ databases">
        <title>Draft sequence of Rhodococcus enclensis 23b-28.</title>
        <authorList>
            <person name="Besaury L."/>
            <person name="Sancelme M."/>
            <person name="Amato P."/>
            <person name="Lallement A."/>
            <person name="Delort A.-M."/>
        </authorList>
    </citation>
    <scope>NUCLEOTIDE SEQUENCE [LARGE SCALE GENOMIC DNA]</scope>
    <source>
        <strain evidence="1 2">23b-28</strain>
    </source>
</reference>
<organism evidence="1 2">
    <name type="scientific">Rhodococcus qingshengii</name>
    <dbReference type="NCBI Taxonomy" id="334542"/>
    <lineage>
        <taxon>Bacteria</taxon>
        <taxon>Bacillati</taxon>
        <taxon>Actinomycetota</taxon>
        <taxon>Actinomycetes</taxon>
        <taxon>Mycobacteriales</taxon>
        <taxon>Nocardiaceae</taxon>
        <taxon>Rhodococcus</taxon>
        <taxon>Rhodococcus erythropolis group</taxon>
    </lineage>
</organism>
<gene>
    <name evidence="1" type="ORF">CHR55_33745</name>
</gene>
<dbReference type="AlphaFoldDB" id="A0A2A5IXS2"/>
<dbReference type="EMBL" id="NOVD01000103">
    <property type="protein sequence ID" value="PCK21561.1"/>
    <property type="molecule type" value="Genomic_DNA"/>
</dbReference>
<evidence type="ECO:0000313" key="2">
    <source>
        <dbReference type="Proteomes" id="UP000230886"/>
    </source>
</evidence>
<accession>A0A2A5IXS2</accession>
<evidence type="ECO:0008006" key="3">
    <source>
        <dbReference type="Google" id="ProtNLM"/>
    </source>
</evidence>
<sequence length="405" mass="42653">MHYKHEGTFVSIANTISTKAVVGAIKVIHALPERVEGVTIAVDGDTLTIAGRDAWGSSVTVLTALPQDETKSPRERIAPVWVVDNQIRTIVETSSSRSDRSALTYSDGFLRFGSQFKVRANKHDSSDEKLLNTQPTAAVSPTELKQALAVLAPHAVTTGSKPAVNVRIGTAADGSISVAVAGDYSAGTVTLNAIGGTSRRAVIGYTGIGVLAASAKLLKSSADQWTLTAAVTDSTCQTEISDGTTTVIHNAQTAGMPDFDDALAEPDGLRCWDLDIADLSDFDRFLSVLPRVFSADGAFIQIRNTGQSHGAKHPIELVARSGSNLAVAGDLLRGQSIPIVNTTSVDDVEVDVALPQMRQIVTSAMNAGGGTVTLRGYSPYETMGKLFLRGKNVTAVTISRIPQPL</sequence>
<name>A0A2A5IXS2_RHOSG</name>
<evidence type="ECO:0000313" key="1">
    <source>
        <dbReference type="EMBL" id="PCK21561.1"/>
    </source>
</evidence>
<comment type="caution">
    <text evidence="1">The sequence shown here is derived from an EMBL/GenBank/DDBJ whole genome shotgun (WGS) entry which is preliminary data.</text>
</comment>
<protein>
    <recommendedName>
        <fullName evidence="3">DNA polymerase III subunit beta</fullName>
    </recommendedName>
</protein>
<dbReference type="Proteomes" id="UP000230886">
    <property type="component" value="Unassembled WGS sequence"/>
</dbReference>